<evidence type="ECO:0000313" key="3">
    <source>
        <dbReference type="EMBL" id="KAF4633685.1"/>
    </source>
</evidence>
<gene>
    <name evidence="3" type="ORF">G7Y89_g4419</name>
</gene>
<keyword evidence="4" id="KW-1185">Reference proteome</keyword>
<evidence type="ECO:0000256" key="1">
    <source>
        <dbReference type="SAM" id="MobiDB-lite"/>
    </source>
</evidence>
<feature type="compositionally biased region" description="Pro residues" evidence="1">
    <location>
        <begin position="428"/>
        <end position="438"/>
    </location>
</feature>
<feature type="chain" id="PRO_5034933262" evidence="2">
    <location>
        <begin position="17"/>
        <end position="583"/>
    </location>
</feature>
<reference evidence="3 4" key="1">
    <citation type="submission" date="2020-03" db="EMBL/GenBank/DDBJ databases">
        <title>Draft Genome Sequence of Cudoniella acicularis.</title>
        <authorList>
            <person name="Buettner E."/>
            <person name="Kellner H."/>
        </authorList>
    </citation>
    <scope>NUCLEOTIDE SEQUENCE [LARGE SCALE GENOMIC DNA]</scope>
    <source>
        <strain evidence="3 4">DSM 108380</strain>
    </source>
</reference>
<accession>A0A8H4RRL5</accession>
<dbReference type="GO" id="GO:0016788">
    <property type="term" value="F:hydrolase activity, acting on ester bonds"/>
    <property type="evidence" value="ECO:0007669"/>
    <property type="project" value="InterPro"/>
</dbReference>
<dbReference type="PANTHER" id="PTHR37981:SF1">
    <property type="entry name" value="SGNH HYDROLASE-TYPE ESTERASE DOMAIN-CONTAINING PROTEIN"/>
    <property type="match status" value="1"/>
</dbReference>
<dbReference type="PANTHER" id="PTHR37981">
    <property type="entry name" value="LIPASE 2"/>
    <property type="match status" value="1"/>
</dbReference>
<dbReference type="Proteomes" id="UP000566819">
    <property type="component" value="Unassembled WGS sequence"/>
</dbReference>
<dbReference type="InterPro" id="IPR037460">
    <property type="entry name" value="SEST-like"/>
</dbReference>
<dbReference type="GO" id="GO:0006629">
    <property type="term" value="P:lipid metabolic process"/>
    <property type="evidence" value="ECO:0007669"/>
    <property type="project" value="TreeGrafter"/>
</dbReference>
<dbReference type="AlphaFoldDB" id="A0A8H4RRL5"/>
<dbReference type="InterPro" id="IPR036514">
    <property type="entry name" value="SGNH_hydro_sf"/>
</dbReference>
<comment type="caution">
    <text evidence="3">The sequence shown here is derived from an EMBL/GenBank/DDBJ whole genome shotgun (WGS) entry which is preliminary data.</text>
</comment>
<sequence>MIILAPLSFLAATSLAYPTADADKKANLQERAPGFEWTAWGDSYASGVGSGNYIDGRRCLRYDGSYPNYMENDPDVILPDSGGKLNNVVCSGAKTEEVEEFQFYTEDQNDGQPSWQYYPRPSSGKPKMGTLTVGGDDIDFPGILNNCIIEGFPYPLSAGFTPRTCDEQRALTWSLISGDVDRDVPNPQLVGKIDSVIKKIAQYGQAASGTDFRLYVTGYGQFFNDADHGCDTVTFARSANPTSDGKEHNLMTTDLRQDFNLMTLTLNSAIKQAVSQNSGSNVKYIDIDALLPGHRFCEPGNNEPNQENQNLWFWHYPYKENDDSTDPTINYLNSVQQASINTLTWDPNNTLWTDYLNDFWSKVDENQFNSTGNNATTQWNPWSDSIGSRAKVFHPQLAYHHAIYETILKQYVQDTGAGSNSVTSSQAPPVPSPTPTPAPVAPAYAVGTCCFHLDEWESCDDESKDLYTNITLLDNNKKVIYQTPSQYFANTAVGPGLGEPINVGDGATIQGPLPNPIAITGEHENDYIQFTYGALNWQSTNPSGGAQCSVGGWNPRDGPDCGPILGGIANNPAENQMDCCFPC</sequence>
<dbReference type="CDD" id="cd01823">
    <property type="entry name" value="SEST_like"/>
    <property type="match status" value="1"/>
</dbReference>
<dbReference type="OrthoDB" id="3553653at2759"/>
<dbReference type="EMBL" id="JAAMPI010000240">
    <property type="protein sequence ID" value="KAF4633685.1"/>
    <property type="molecule type" value="Genomic_DNA"/>
</dbReference>
<dbReference type="Gene3D" id="3.40.50.1110">
    <property type="entry name" value="SGNH hydrolase"/>
    <property type="match status" value="1"/>
</dbReference>
<proteinExistence type="predicted"/>
<feature type="region of interest" description="Disordered" evidence="1">
    <location>
        <begin position="418"/>
        <end position="438"/>
    </location>
</feature>
<evidence type="ECO:0000313" key="4">
    <source>
        <dbReference type="Proteomes" id="UP000566819"/>
    </source>
</evidence>
<keyword evidence="2" id="KW-0732">Signal</keyword>
<dbReference type="SUPFAM" id="SSF52266">
    <property type="entry name" value="SGNH hydrolase"/>
    <property type="match status" value="1"/>
</dbReference>
<evidence type="ECO:0000256" key="2">
    <source>
        <dbReference type="SAM" id="SignalP"/>
    </source>
</evidence>
<organism evidence="3 4">
    <name type="scientific">Cudoniella acicularis</name>
    <dbReference type="NCBI Taxonomy" id="354080"/>
    <lineage>
        <taxon>Eukaryota</taxon>
        <taxon>Fungi</taxon>
        <taxon>Dikarya</taxon>
        <taxon>Ascomycota</taxon>
        <taxon>Pezizomycotina</taxon>
        <taxon>Leotiomycetes</taxon>
        <taxon>Helotiales</taxon>
        <taxon>Tricladiaceae</taxon>
        <taxon>Cudoniella</taxon>
    </lineage>
</organism>
<name>A0A8H4RRL5_9HELO</name>
<feature type="signal peptide" evidence="2">
    <location>
        <begin position="1"/>
        <end position="16"/>
    </location>
</feature>
<protein>
    <submittedName>
        <fullName evidence="3">Uncharacterized protein</fullName>
    </submittedName>
</protein>